<keyword evidence="9" id="KW-0496">Mitochondrion</keyword>
<dbReference type="Gene3D" id="1.50.40.10">
    <property type="entry name" value="Mitochondrial carrier domain"/>
    <property type="match status" value="2"/>
</dbReference>
<dbReference type="AlphaFoldDB" id="D8LW40"/>
<evidence type="ECO:0000256" key="9">
    <source>
        <dbReference type="ARBA" id="ARBA00023128"/>
    </source>
</evidence>
<evidence type="ECO:0000256" key="3">
    <source>
        <dbReference type="ARBA" id="ARBA00022448"/>
    </source>
</evidence>
<evidence type="ECO:0000256" key="10">
    <source>
        <dbReference type="ARBA" id="ARBA00023136"/>
    </source>
</evidence>
<feature type="repeat" description="Solcar" evidence="11">
    <location>
        <begin position="198"/>
        <end position="284"/>
    </location>
</feature>
<dbReference type="RefSeq" id="XP_012894077.1">
    <property type="nucleotide sequence ID" value="XM_013038623.1"/>
</dbReference>
<evidence type="ECO:0000256" key="5">
    <source>
        <dbReference type="ARBA" id="ARBA00022737"/>
    </source>
</evidence>
<feature type="repeat" description="Solcar" evidence="11">
    <location>
        <begin position="106"/>
        <end position="190"/>
    </location>
</feature>
<dbReference type="Pfam" id="PF00153">
    <property type="entry name" value="Mito_carr"/>
    <property type="match status" value="3"/>
</dbReference>
<reference evidence="14" key="1">
    <citation type="submission" date="2010-02" db="EMBL/GenBank/DDBJ databases">
        <title>Sequencing and annotation of the Blastocystis hominis genome.</title>
        <authorList>
            <person name="Wincker P."/>
        </authorList>
    </citation>
    <scope>NUCLEOTIDE SEQUENCE</scope>
    <source>
        <strain evidence="14">Singapore isolate B</strain>
    </source>
</reference>
<dbReference type="SUPFAM" id="SSF103506">
    <property type="entry name" value="Mitochondrial carrier"/>
    <property type="match status" value="1"/>
</dbReference>
<feature type="transmembrane region" description="Helical" evidence="13">
    <location>
        <begin position="200"/>
        <end position="219"/>
    </location>
</feature>
<keyword evidence="10 11" id="KW-0472">Membrane</keyword>
<dbReference type="InterPro" id="IPR018108">
    <property type="entry name" value="MCP_transmembrane"/>
</dbReference>
<organism evidence="14">
    <name type="scientific">Blastocystis hominis</name>
    <dbReference type="NCBI Taxonomy" id="12968"/>
    <lineage>
        <taxon>Eukaryota</taxon>
        <taxon>Sar</taxon>
        <taxon>Stramenopiles</taxon>
        <taxon>Bigyra</taxon>
        <taxon>Opalozoa</taxon>
        <taxon>Opalinata</taxon>
        <taxon>Blastocystidae</taxon>
        <taxon>Blastocystis</taxon>
    </lineage>
</organism>
<evidence type="ECO:0000313" key="15">
    <source>
        <dbReference type="Proteomes" id="UP000008312"/>
    </source>
</evidence>
<dbReference type="PRINTS" id="PR00926">
    <property type="entry name" value="MITOCARRIER"/>
</dbReference>
<dbReference type="GO" id="GO:0005743">
    <property type="term" value="C:mitochondrial inner membrane"/>
    <property type="evidence" value="ECO:0007669"/>
    <property type="project" value="UniProtKB-SubCell"/>
</dbReference>
<keyword evidence="7" id="KW-0106">Calcium</keyword>
<proteinExistence type="inferred from homology"/>
<feature type="repeat" description="Solcar" evidence="11">
    <location>
        <begin position="10"/>
        <end position="98"/>
    </location>
</feature>
<dbReference type="InterPro" id="IPR002067">
    <property type="entry name" value="MCP"/>
</dbReference>
<evidence type="ECO:0000256" key="2">
    <source>
        <dbReference type="ARBA" id="ARBA00006375"/>
    </source>
</evidence>
<keyword evidence="15" id="KW-1185">Reference proteome</keyword>
<keyword evidence="6" id="KW-0999">Mitochondrion inner membrane</keyword>
<dbReference type="PANTHER" id="PTHR45678:SF9">
    <property type="entry name" value="CALCIUM-BINDING MITOCHONDRIAL CARRIER PROTEIN ARALAR1"/>
    <property type="match status" value="1"/>
</dbReference>
<dbReference type="PANTHER" id="PTHR45678">
    <property type="entry name" value="MITOCHONDRIAL 2-OXODICARBOXYLATE CARRIER 1-RELATED"/>
    <property type="match status" value="1"/>
</dbReference>
<evidence type="ECO:0000256" key="13">
    <source>
        <dbReference type="SAM" id="Phobius"/>
    </source>
</evidence>
<evidence type="ECO:0000256" key="6">
    <source>
        <dbReference type="ARBA" id="ARBA00022792"/>
    </source>
</evidence>
<feature type="transmembrane region" description="Helical" evidence="13">
    <location>
        <begin position="12"/>
        <end position="31"/>
    </location>
</feature>
<dbReference type="GeneID" id="24917729"/>
<protein>
    <recommendedName>
        <fullName evidence="16">Mitochondrial carrier protein</fullName>
    </recommendedName>
</protein>
<evidence type="ECO:0008006" key="16">
    <source>
        <dbReference type="Google" id="ProtNLM"/>
    </source>
</evidence>
<dbReference type="PROSITE" id="PS50920">
    <property type="entry name" value="SOLCAR"/>
    <property type="match status" value="3"/>
</dbReference>
<keyword evidence="8 13" id="KW-1133">Transmembrane helix</keyword>
<evidence type="ECO:0000256" key="7">
    <source>
        <dbReference type="ARBA" id="ARBA00022837"/>
    </source>
</evidence>
<evidence type="ECO:0000256" key="11">
    <source>
        <dbReference type="PROSITE-ProRule" id="PRU00282"/>
    </source>
</evidence>
<sequence length="288" mass="31032">MKKPQETHKVSFLSKLFVGGTSGVLATSMVYPLDIVKTTMQRQVAGQNMLYKNPFQAFKGIVALDGVRGLYRGVGANLIGVFPVQALKLAGNDLFRDLLADKDGNVSFMSAILAGAGAGTVQVIASNPMEITKIRLQIQSTLPKEEQKNIVGVVRELGVRGLYKGSTITLMRDIPYFMIFFPLNHFLVEMFTPSNGVCGLGGLLLAGCGAGMTSAFLMTPMDVIKTRVQAAKGSSMGSSFLKMFLSTLKSEGVTALFKGASMRMAVQAPMFAIMTTAFELQKRYIASK</sequence>
<comment type="subcellular location">
    <subcellularLocation>
        <location evidence="1">Mitochondrion inner membrane</location>
        <topology evidence="1">Multi-pass membrane protein</topology>
    </subcellularLocation>
</comment>
<dbReference type="GO" id="GO:0022857">
    <property type="term" value="F:transmembrane transporter activity"/>
    <property type="evidence" value="ECO:0007669"/>
    <property type="project" value="TreeGrafter"/>
</dbReference>
<accession>D8LW40</accession>
<evidence type="ECO:0000256" key="8">
    <source>
        <dbReference type="ARBA" id="ARBA00022989"/>
    </source>
</evidence>
<dbReference type="OrthoDB" id="2161at2759"/>
<keyword evidence="3 12" id="KW-0813">Transport</keyword>
<keyword evidence="4 11" id="KW-0812">Transmembrane</keyword>
<feature type="transmembrane region" description="Helical" evidence="13">
    <location>
        <begin position="106"/>
        <end position="125"/>
    </location>
</feature>
<gene>
    <name evidence="14" type="ORF">GSBLH_T00000419001</name>
</gene>
<comment type="similarity">
    <text evidence="2 12">Belongs to the mitochondrial carrier (TC 2.A.29) family.</text>
</comment>
<evidence type="ECO:0000256" key="4">
    <source>
        <dbReference type="ARBA" id="ARBA00022692"/>
    </source>
</evidence>
<keyword evidence="5" id="KW-0677">Repeat</keyword>
<dbReference type="InterPro" id="IPR051028">
    <property type="entry name" value="Mito_Solute_Carrier"/>
</dbReference>
<dbReference type="Proteomes" id="UP000008312">
    <property type="component" value="Unassembled WGS sequence"/>
</dbReference>
<evidence type="ECO:0000256" key="12">
    <source>
        <dbReference type="RuleBase" id="RU000488"/>
    </source>
</evidence>
<dbReference type="OMA" id="CTRRIMR"/>
<evidence type="ECO:0000256" key="1">
    <source>
        <dbReference type="ARBA" id="ARBA00004448"/>
    </source>
</evidence>
<dbReference type="InterPro" id="IPR023395">
    <property type="entry name" value="MCP_dom_sf"/>
</dbReference>
<dbReference type="EMBL" id="FN668638">
    <property type="protein sequence ID" value="CBK20029.2"/>
    <property type="molecule type" value="Genomic_DNA"/>
</dbReference>
<dbReference type="InParanoid" id="D8LW40"/>
<evidence type="ECO:0000313" key="14">
    <source>
        <dbReference type="EMBL" id="CBK20029.2"/>
    </source>
</evidence>
<name>D8LW40_BLAHO</name>